<organism evidence="3 4">
    <name type="scientific">Paracoccus solventivorans</name>
    <dbReference type="NCBI Taxonomy" id="53463"/>
    <lineage>
        <taxon>Bacteria</taxon>
        <taxon>Pseudomonadati</taxon>
        <taxon>Pseudomonadota</taxon>
        <taxon>Alphaproteobacteria</taxon>
        <taxon>Rhodobacterales</taxon>
        <taxon>Paracoccaceae</taxon>
        <taxon>Paracoccus</taxon>
    </lineage>
</organism>
<dbReference type="SUPFAM" id="SSF50249">
    <property type="entry name" value="Nucleic acid-binding proteins"/>
    <property type="match status" value="1"/>
</dbReference>
<dbReference type="Proteomes" id="UP000580830">
    <property type="component" value="Unassembled WGS sequence"/>
</dbReference>
<sequence>MLGKLTKWASLGKAAEIPERATEASTKSPDQKAPTAKVTEKAAPRPTNASISLEPKPKPDVRTESSTGLSKSVEARPHAEVKFYLGDKNYGFLLNPEGGKDILIHRSSVIDGTVPQKGAVYWYELGVDHKQRACAVNAFLKAAPQPIPIPAINRDTKELFEWAFIPLFSRDSTSKAISDLAALALTEDWRYRESHTESFDEFGILRNYIKFTFTRLRHEGKVITGERFATFNTGLVDRFYDPIYALFEKNDRPSPPWKWRSFCVSGQGEEGKLLARTFEPLPKAASYFTNIDDLYFDAEAPFDEDVKHIVLDGIKRDRYPHDFLDAYAGGFSLQEYISNRDTYLTRVADRLNEDDPMFRRFRNRLSDAIRLARKRVSWNYRAVVPQYYPKHNLMSFLLPISLMDDTKVDAALVVQSIRVDGKLRYQGYTIYPLAYAYRNARLVAKPISDWLDPERILGS</sequence>
<dbReference type="RefSeq" id="WP_303729110.1">
    <property type="nucleotide sequence ID" value="NZ_DULP01000033.1"/>
</dbReference>
<dbReference type="InterPro" id="IPR012340">
    <property type="entry name" value="NA-bd_OB-fold"/>
</dbReference>
<evidence type="ECO:0000313" key="3">
    <source>
        <dbReference type="EMBL" id="HHW32959.1"/>
    </source>
</evidence>
<reference evidence="3 4" key="1">
    <citation type="journal article" date="2020" name="Biotechnol. Biofuels">
        <title>New insights from the biogas microbiome by comprehensive genome-resolved metagenomics of nearly 1600 species originating from multiple anaerobic digesters.</title>
        <authorList>
            <person name="Campanaro S."/>
            <person name="Treu L."/>
            <person name="Rodriguez-R L.M."/>
            <person name="Kovalovszki A."/>
            <person name="Ziels R.M."/>
            <person name="Maus I."/>
            <person name="Zhu X."/>
            <person name="Kougias P.G."/>
            <person name="Basile A."/>
            <person name="Luo G."/>
            <person name="Schluter A."/>
            <person name="Konstantinidis K.T."/>
            <person name="Angelidaki I."/>
        </authorList>
    </citation>
    <scope>NUCLEOTIDE SEQUENCE [LARGE SCALE GENOMIC DNA]</scope>
    <source>
        <strain evidence="3">AS04akNAM_125</strain>
    </source>
</reference>
<feature type="region of interest" description="Disordered" evidence="1">
    <location>
        <begin position="1"/>
        <end position="73"/>
    </location>
</feature>
<dbReference type="Pfam" id="PF12873">
    <property type="entry name" value="DUF3825"/>
    <property type="match status" value="1"/>
</dbReference>
<evidence type="ECO:0000256" key="1">
    <source>
        <dbReference type="SAM" id="MobiDB-lite"/>
    </source>
</evidence>
<feature type="domain" description="DUF3825" evidence="2">
    <location>
        <begin position="180"/>
        <end position="450"/>
    </location>
</feature>
<dbReference type="EMBL" id="DULP01000033">
    <property type="protein sequence ID" value="HHW32959.1"/>
    <property type="molecule type" value="Genomic_DNA"/>
</dbReference>
<evidence type="ECO:0000259" key="2">
    <source>
        <dbReference type="Pfam" id="PF12873"/>
    </source>
</evidence>
<dbReference type="Gene3D" id="2.40.50.140">
    <property type="entry name" value="Nucleic acid-binding proteins"/>
    <property type="match status" value="1"/>
</dbReference>
<dbReference type="InterPro" id="IPR024437">
    <property type="entry name" value="DUF3825"/>
</dbReference>
<dbReference type="AlphaFoldDB" id="A0A832PK38"/>
<gene>
    <name evidence="3" type="ORF">GXX24_02270</name>
</gene>
<evidence type="ECO:0000313" key="4">
    <source>
        <dbReference type="Proteomes" id="UP000580830"/>
    </source>
</evidence>
<comment type="caution">
    <text evidence="3">The sequence shown here is derived from an EMBL/GenBank/DDBJ whole genome shotgun (WGS) entry which is preliminary data.</text>
</comment>
<name>A0A832PK38_9RHOB</name>
<accession>A0A832PK38</accession>
<protein>
    <submittedName>
        <fullName evidence="3">DUF3825 domain-containing protein</fullName>
    </submittedName>
</protein>
<proteinExistence type="predicted"/>